<dbReference type="InterPro" id="IPR044822">
    <property type="entry name" value="Myb_DNA-bind_4"/>
</dbReference>
<evidence type="ECO:0000313" key="3">
    <source>
        <dbReference type="EMBL" id="CAG9814616.1"/>
    </source>
</evidence>
<proteinExistence type="predicted"/>
<organism evidence="3 4">
    <name type="scientific">Phaedon cochleariae</name>
    <name type="common">Mustard beetle</name>
    <dbReference type="NCBI Taxonomy" id="80249"/>
    <lineage>
        <taxon>Eukaryota</taxon>
        <taxon>Metazoa</taxon>
        <taxon>Ecdysozoa</taxon>
        <taxon>Arthropoda</taxon>
        <taxon>Hexapoda</taxon>
        <taxon>Insecta</taxon>
        <taxon>Pterygota</taxon>
        <taxon>Neoptera</taxon>
        <taxon>Endopterygota</taxon>
        <taxon>Coleoptera</taxon>
        <taxon>Polyphaga</taxon>
        <taxon>Cucujiformia</taxon>
        <taxon>Chrysomeloidea</taxon>
        <taxon>Chrysomelidae</taxon>
        <taxon>Chrysomelinae</taxon>
        <taxon>Chrysomelini</taxon>
        <taxon>Phaedon</taxon>
    </lineage>
</organism>
<dbReference type="Pfam" id="PF13837">
    <property type="entry name" value="Myb_DNA-bind_4"/>
    <property type="match status" value="1"/>
</dbReference>
<sequence>MILLQTDYQSAQHESLEDVSETEDFGTGYQEHEMFKAVFSEGEDNQGVDMDMYDLVIDNLHIGTLLFLETPSKMRGEEEKLKLKLWKEISEELCKKGYLADAEKCRQKFANLSKKYVEFVRHGKQTGKEKNQEPASYCTKFWVTRLK</sequence>
<feature type="compositionally biased region" description="Polar residues" evidence="1">
    <location>
        <begin position="1"/>
        <end position="13"/>
    </location>
</feature>
<accession>A0A9N9SCK1</accession>
<name>A0A9N9SCK1_PHACE</name>
<protein>
    <recommendedName>
        <fullName evidence="2">Myb/SANT-like DNA-binding domain-containing protein</fullName>
    </recommendedName>
</protein>
<dbReference type="OrthoDB" id="6816023at2759"/>
<dbReference type="Gene3D" id="1.10.10.60">
    <property type="entry name" value="Homeodomain-like"/>
    <property type="match status" value="1"/>
</dbReference>
<feature type="region of interest" description="Disordered" evidence="1">
    <location>
        <begin position="1"/>
        <end position="22"/>
    </location>
</feature>
<reference evidence="3" key="1">
    <citation type="submission" date="2022-01" db="EMBL/GenBank/DDBJ databases">
        <authorList>
            <person name="King R."/>
        </authorList>
    </citation>
    <scope>NUCLEOTIDE SEQUENCE</scope>
</reference>
<evidence type="ECO:0000259" key="2">
    <source>
        <dbReference type="Pfam" id="PF13837"/>
    </source>
</evidence>
<gene>
    <name evidence="3" type="ORF">PHAECO_LOCUS2214</name>
</gene>
<dbReference type="Proteomes" id="UP001153737">
    <property type="component" value="Chromosome 11"/>
</dbReference>
<reference evidence="3" key="2">
    <citation type="submission" date="2022-10" db="EMBL/GenBank/DDBJ databases">
        <authorList>
            <consortium name="ENA_rothamsted_submissions"/>
            <consortium name="culmorum"/>
            <person name="King R."/>
        </authorList>
    </citation>
    <scope>NUCLEOTIDE SEQUENCE</scope>
</reference>
<feature type="domain" description="Myb/SANT-like DNA-binding" evidence="2">
    <location>
        <begin position="73"/>
        <end position="128"/>
    </location>
</feature>
<keyword evidence="4" id="KW-1185">Reference proteome</keyword>
<dbReference type="EMBL" id="OU896717">
    <property type="protein sequence ID" value="CAG9814616.1"/>
    <property type="molecule type" value="Genomic_DNA"/>
</dbReference>
<evidence type="ECO:0000313" key="4">
    <source>
        <dbReference type="Proteomes" id="UP001153737"/>
    </source>
</evidence>
<dbReference type="AlphaFoldDB" id="A0A9N9SCK1"/>
<evidence type="ECO:0000256" key="1">
    <source>
        <dbReference type="SAM" id="MobiDB-lite"/>
    </source>
</evidence>